<dbReference type="InterPro" id="IPR051462">
    <property type="entry name" value="CBS_domain-containing"/>
</dbReference>
<reference evidence="5 6" key="1">
    <citation type="submission" date="2016-08" db="EMBL/GenBank/DDBJ databases">
        <title>A Parts List for Fungal Cellulosomes Revealed by Comparative Genomics.</title>
        <authorList>
            <consortium name="DOE Joint Genome Institute"/>
            <person name="Haitjema C.H."/>
            <person name="Gilmore S.P."/>
            <person name="Henske J.K."/>
            <person name="Solomon K.V."/>
            <person name="De Groot R."/>
            <person name="Kuo A."/>
            <person name="Mondo S.J."/>
            <person name="Salamov A.A."/>
            <person name="Labutti K."/>
            <person name="Zhao Z."/>
            <person name="Chiniquy J."/>
            <person name="Barry K."/>
            <person name="Brewer H.M."/>
            <person name="Purvine S.O."/>
            <person name="Wright A.T."/>
            <person name="Boxma B."/>
            <person name="Van Alen T."/>
            <person name="Hackstein J.H."/>
            <person name="Baker S.E."/>
            <person name="Grigoriev I.V."/>
            <person name="O'Malley M.A."/>
        </authorList>
    </citation>
    <scope>NUCLEOTIDE SEQUENCE [LARGE SCALE GENOMIC DNA]</scope>
    <source>
        <strain evidence="5 6">S4</strain>
    </source>
</reference>
<evidence type="ECO:0000313" key="5">
    <source>
        <dbReference type="EMBL" id="ORX86953.1"/>
    </source>
</evidence>
<feature type="region of interest" description="Disordered" evidence="3">
    <location>
        <begin position="1038"/>
        <end position="1058"/>
    </location>
</feature>
<evidence type="ECO:0000313" key="6">
    <source>
        <dbReference type="Proteomes" id="UP000193944"/>
    </source>
</evidence>
<name>A0A1Y1XMM6_9FUNG</name>
<feature type="region of interest" description="Disordered" evidence="3">
    <location>
        <begin position="482"/>
        <end position="515"/>
    </location>
</feature>
<dbReference type="Pfam" id="PF00564">
    <property type="entry name" value="PB1"/>
    <property type="match status" value="1"/>
</dbReference>
<feature type="domain" description="CBS" evidence="4">
    <location>
        <begin position="61"/>
        <end position="119"/>
    </location>
</feature>
<keyword evidence="1" id="KW-0677">Repeat</keyword>
<dbReference type="Gene3D" id="3.10.20.90">
    <property type="entry name" value="Phosphatidylinositol 3-kinase Catalytic Subunit, Chain A, domain 1"/>
    <property type="match status" value="1"/>
</dbReference>
<accession>A0A1Y1XMM6</accession>
<dbReference type="Gene3D" id="3.10.580.10">
    <property type="entry name" value="CBS-domain"/>
    <property type="match status" value="2"/>
</dbReference>
<dbReference type="STRING" id="1754192.A0A1Y1XMM6"/>
<keyword evidence="6" id="KW-1185">Reference proteome</keyword>
<dbReference type="PANTHER" id="PTHR48108">
    <property type="entry name" value="CBS DOMAIN-CONTAINING PROTEIN CBSX2, CHLOROPLASTIC"/>
    <property type="match status" value="1"/>
</dbReference>
<comment type="caution">
    <text evidence="5">The sequence shown here is derived from an EMBL/GenBank/DDBJ whole genome shotgun (WGS) entry which is preliminary data.</text>
</comment>
<evidence type="ECO:0000256" key="1">
    <source>
        <dbReference type="ARBA" id="ARBA00022737"/>
    </source>
</evidence>
<dbReference type="SMART" id="SM00116">
    <property type="entry name" value="CBS"/>
    <property type="match status" value="3"/>
</dbReference>
<evidence type="ECO:0000256" key="2">
    <source>
        <dbReference type="PROSITE-ProRule" id="PRU00703"/>
    </source>
</evidence>
<feature type="compositionally biased region" description="Basic and acidic residues" evidence="3">
    <location>
        <begin position="1206"/>
        <end position="1220"/>
    </location>
</feature>
<dbReference type="SUPFAM" id="SSF54631">
    <property type="entry name" value="CBS-domain pair"/>
    <property type="match status" value="2"/>
</dbReference>
<organism evidence="5 6">
    <name type="scientific">Anaeromyces robustus</name>
    <dbReference type="NCBI Taxonomy" id="1754192"/>
    <lineage>
        <taxon>Eukaryota</taxon>
        <taxon>Fungi</taxon>
        <taxon>Fungi incertae sedis</taxon>
        <taxon>Chytridiomycota</taxon>
        <taxon>Chytridiomycota incertae sedis</taxon>
        <taxon>Neocallimastigomycetes</taxon>
        <taxon>Neocallimastigales</taxon>
        <taxon>Neocallimastigaceae</taxon>
        <taxon>Anaeromyces</taxon>
    </lineage>
</organism>
<reference evidence="5 6" key="2">
    <citation type="submission" date="2016-08" db="EMBL/GenBank/DDBJ databases">
        <title>Pervasive Adenine N6-methylation of Active Genes in Fungi.</title>
        <authorList>
            <consortium name="DOE Joint Genome Institute"/>
            <person name="Mondo S.J."/>
            <person name="Dannebaum R.O."/>
            <person name="Kuo R.C."/>
            <person name="Labutti K."/>
            <person name="Haridas S."/>
            <person name="Kuo A."/>
            <person name="Salamov A."/>
            <person name="Ahrendt S.R."/>
            <person name="Lipzen A."/>
            <person name="Sullivan W."/>
            <person name="Andreopoulos W.B."/>
            <person name="Clum A."/>
            <person name="Lindquist E."/>
            <person name="Daum C."/>
            <person name="Ramamoorthy G.K."/>
            <person name="Gryganskyi A."/>
            <person name="Culley D."/>
            <person name="Magnuson J.K."/>
            <person name="James T.Y."/>
            <person name="O'Malley M.A."/>
            <person name="Stajich J.E."/>
            <person name="Spatafora J.W."/>
            <person name="Visel A."/>
            <person name="Grigoriev I.V."/>
        </authorList>
    </citation>
    <scope>NUCLEOTIDE SEQUENCE [LARGE SCALE GENOMIC DNA]</scope>
    <source>
        <strain evidence="5 6">S4</strain>
    </source>
</reference>
<protein>
    <recommendedName>
        <fullName evidence="4">CBS domain-containing protein</fullName>
    </recommendedName>
</protein>
<dbReference type="InterPro" id="IPR000644">
    <property type="entry name" value="CBS_dom"/>
</dbReference>
<dbReference type="EMBL" id="MCFG01000014">
    <property type="protein sequence ID" value="ORX86953.1"/>
    <property type="molecule type" value="Genomic_DNA"/>
</dbReference>
<dbReference type="Pfam" id="PF00571">
    <property type="entry name" value="CBS"/>
    <property type="match status" value="2"/>
</dbReference>
<dbReference type="Proteomes" id="UP000193944">
    <property type="component" value="Unassembled WGS sequence"/>
</dbReference>
<dbReference type="PROSITE" id="PS51371">
    <property type="entry name" value="CBS"/>
    <property type="match status" value="2"/>
</dbReference>
<dbReference type="PANTHER" id="PTHR48108:SF26">
    <property type="entry name" value="CBS DOMAIN-CONTAINING PROTEIN DDB_G0289609"/>
    <property type="match status" value="1"/>
</dbReference>
<feature type="region of interest" description="Disordered" evidence="3">
    <location>
        <begin position="1198"/>
        <end position="1220"/>
    </location>
</feature>
<dbReference type="InterPro" id="IPR000270">
    <property type="entry name" value="PB1_dom"/>
</dbReference>
<keyword evidence="2" id="KW-0129">CBS domain</keyword>
<sequence length="1507" mass="172194">MKLKDITNVFGSKKGDQLKIRSRKDKNLKRKLNNSMTKKLNRMSGIICDPAQTIGLDTELKLSPAITVHYTSKIVDVAKVMSVKDNTTCVLVIDDRGQLCGILTDKDIVFRVLATGMDPKRTAVHTVMTANPVTATIETAKKVAMEAIYTGAFWHIPIISESDSSSIVKTNIIGMINLNELFGRDIIEKLQQTPSFMEFSSIPSTSENSFAKSVYSDVDMISRYENLRQQKLTVVLDQRDESPPEIDGKMNVSIASNIMKIYKKGAVIVCDTDTRSLLGILTTQDLILRVVAAERYPTSTSAKSVMTPNPPVVNPNKQVSKTLQYMLDNNYKYIVIGADLKITGIVDILEVTRAALQQLQERDEIEEDAKSRKSFSEDGSYYESSRLMHRSSRSSLQSFDDSDKAKNVPYIKIDLNKSDQNLTENILKGISDDNETDESDEPRQTTFLPRDISLMNNIITETIPELDEENSSAIDNENILKDITASPTEETSRGLLYDNNNKSEPMTESEENNTYESNISQYNTSPVISLPIIKVKLDPDNDNDNNNNQNINEENKEIIVEKSYINNNNEIVESMKEDNEYINDIVESNEMENNIIYENIEHNENNSINNDNEIIESNDEKPIENIEQSNHLESNKIEINENENIKKDEIVLNDVKESEPNKVEFIEIKEITNSDEKLIPNETGNIVDVKSRELFDDINNTVTVNSNEIETNVNEFIETKEVINADENIIPNEIEMNNIEDIKPREIILDDVDNILPEDIKPREIILDEVDNILPEDIKINNDEPEKVEINNNNYSDNNEFDDIEINDNKENINELNISEIENPVNNIPIINIIEPEQSINNVDQMNLDYTNTPFHNIPKELEMIEQSVNHFNQENMVQMLSNDHQDSNKEVATINAVLEIEVNDEGIHNMAGNKTIHDIDNFVVSNNNMIEPEDLQNINNYYGDLNIVSNEFNNNELIENENEVSDEAKKYVDNILESNDNINKNPEFNEVITENINDNATEADHYTNICNDINNDQLNSINENEVNNESIIEKLSSLNQSQNEDQDSESNIKENEEKHSLEFCEINVQYVDDNDNSIENTKNNYENNEIYDLSAIMPASPPIPIENFNYQDRIIPPLNLNDSMEKNEVLSIKSHEIKTNSIIDQNQNQSQDSFNIHNDSNNNNNNEVASIQSNDFIYRNVEFSKPTTREYIEEDLSSTLQPISQERENENAKEQDDVDGRSAIMETIALDSESNIVLDQNQNHEDRPIIERGNLIEFDKNDQQNNKTPPKTVLEYIRQIVTPNVISHIFRYSLDKSQLDDALSLDENSTTMLVKRVVGGRDLYDEEDRRYNERDDSSSTVLYPSQYLNTSQKRISLSRLAATQSIIKEEDLLLKCFDQETEQIYRINYNNDTKYEDIVNTIVKKSQIEDKETLLFGYLDEDRDFIRIESEEDFLQGIWLARKLLWGRLFIVIKRKNNSSLMNLLPWANRGVAASNANNEQGSWLNNVMLIGVGIAATLAVKKISS</sequence>
<dbReference type="InterPro" id="IPR046342">
    <property type="entry name" value="CBS_dom_sf"/>
</dbReference>
<dbReference type="OrthoDB" id="418595at2759"/>
<evidence type="ECO:0000256" key="3">
    <source>
        <dbReference type="SAM" id="MobiDB-lite"/>
    </source>
</evidence>
<feature type="domain" description="CBS" evidence="4">
    <location>
        <begin position="306"/>
        <end position="364"/>
    </location>
</feature>
<feature type="region of interest" description="Disordered" evidence="3">
    <location>
        <begin position="362"/>
        <end position="402"/>
    </location>
</feature>
<dbReference type="SUPFAM" id="SSF54277">
    <property type="entry name" value="CAD &amp; PB1 domains"/>
    <property type="match status" value="1"/>
</dbReference>
<proteinExistence type="predicted"/>
<evidence type="ECO:0000259" key="4">
    <source>
        <dbReference type="PROSITE" id="PS51371"/>
    </source>
</evidence>
<gene>
    <name evidence="5" type="ORF">BCR32DRAFT_289625</name>
</gene>